<feature type="transmembrane region" description="Helical" evidence="1">
    <location>
        <begin position="6"/>
        <end position="31"/>
    </location>
</feature>
<dbReference type="EMBL" id="ML170160">
    <property type="protein sequence ID" value="TDL26808.1"/>
    <property type="molecule type" value="Genomic_DNA"/>
</dbReference>
<keyword evidence="1" id="KW-1133">Transmembrane helix</keyword>
<dbReference type="AlphaFoldDB" id="A0A4Y7QHV3"/>
<keyword evidence="1" id="KW-0812">Transmembrane</keyword>
<evidence type="ECO:0000256" key="1">
    <source>
        <dbReference type="SAM" id="Phobius"/>
    </source>
</evidence>
<dbReference type="VEuPathDB" id="FungiDB:BD410DRAFT_782876"/>
<evidence type="ECO:0000313" key="2">
    <source>
        <dbReference type="EMBL" id="TDL26808.1"/>
    </source>
</evidence>
<reference evidence="2 3" key="1">
    <citation type="submission" date="2018-06" db="EMBL/GenBank/DDBJ databases">
        <title>A transcriptomic atlas of mushroom development highlights an independent origin of complex multicellularity.</title>
        <authorList>
            <consortium name="DOE Joint Genome Institute"/>
            <person name="Krizsan K."/>
            <person name="Almasi E."/>
            <person name="Merenyi Z."/>
            <person name="Sahu N."/>
            <person name="Viragh M."/>
            <person name="Koszo T."/>
            <person name="Mondo S."/>
            <person name="Kiss B."/>
            <person name="Balint B."/>
            <person name="Kues U."/>
            <person name="Barry K."/>
            <person name="Hegedus J.C."/>
            <person name="Henrissat B."/>
            <person name="Johnson J."/>
            <person name="Lipzen A."/>
            <person name="Ohm R."/>
            <person name="Nagy I."/>
            <person name="Pangilinan J."/>
            <person name="Yan J."/>
            <person name="Xiong Y."/>
            <person name="Grigoriev I.V."/>
            <person name="Hibbett D.S."/>
            <person name="Nagy L.G."/>
        </authorList>
    </citation>
    <scope>NUCLEOTIDE SEQUENCE [LARGE SCALE GENOMIC DNA]</scope>
    <source>
        <strain evidence="2 3">SZMC22713</strain>
    </source>
</reference>
<keyword evidence="1" id="KW-0472">Membrane</keyword>
<accession>A0A4Y7QHV3</accession>
<dbReference type="Proteomes" id="UP000294933">
    <property type="component" value="Unassembled WGS sequence"/>
</dbReference>
<proteinExistence type="predicted"/>
<sequence>MDETNYHEILGTVVVVTMAMVMMQATINALLRSSFSFLSYDRSPIFVFAVFLFALASTSIYYWHWHWHWLRFTFLCSCSD</sequence>
<protein>
    <submittedName>
        <fullName evidence="2">Uncharacterized protein</fullName>
    </submittedName>
</protein>
<organism evidence="2 3">
    <name type="scientific">Rickenella mellea</name>
    <dbReference type="NCBI Taxonomy" id="50990"/>
    <lineage>
        <taxon>Eukaryota</taxon>
        <taxon>Fungi</taxon>
        <taxon>Dikarya</taxon>
        <taxon>Basidiomycota</taxon>
        <taxon>Agaricomycotina</taxon>
        <taxon>Agaricomycetes</taxon>
        <taxon>Hymenochaetales</taxon>
        <taxon>Rickenellaceae</taxon>
        <taxon>Rickenella</taxon>
    </lineage>
</organism>
<keyword evidence="3" id="KW-1185">Reference proteome</keyword>
<name>A0A4Y7QHV3_9AGAM</name>
<evidence type="ECO:0000313" key="3">
    <source>
        <dbReference type="Proteomes" id="UP000294933"/>
    </source>
</evidence>
<gene>
    <name evidence="2" type="ORF">BD410DRAFT_782876</name>
</gene>
<feature type="transmembrane region" description="Helical" evidence="1">
    <location>
        <begin position="43"/>
        <end position="63"/>
    </location>
</feature>